<dbReference type="KEGG" id="mmai:sS8_2780"/>
<keyword evidence="1" id="KW-0472">Membrane</keyword>
<protein>
    <recommendedName>
        <fullName evidence="4">Spermidine synthase</fullName>
    </recommendedName>
</protein>
<feature type="transmembrane region" description="Helical" evidence="1">
    <location>
        <begin position="776"/>
        <end position="799"/>
    </location>
</feature>
<reference evidence="2 3" key="1">
    <citation type="submission" date="2016-12" db="EMBL/GenBank/DDBJ databases">
        <title>Genome sequencing of Methylocaldum marinum.</title>
        <authorList>
            <person name="Takeuchi M."/>
            <person name="Kamagata Y."/>
            <person name="Hiraoka S."/>
            <person name="Oshima K."/>
            <person name="Hattori M."/>
            <person name="Iwasaki W."/>
        </authorList>
    </citation>
    <scope>NUCLEOTIDE SEQUENCE [LARGE SCALE GENOMIC DNA]</scope>
    <source>
        <strain evidence="2 3">S8</strain>
    </source>
</reference>
<sequence>MGSSEIHVSRDSERLALDTRPPRLLLFSVSLLSAAALVYEILLMRLFSIIQWHHFAYMMISLALLGYGASGTFLALARGFLLPRFGVAFVVNAASFGLSAILCFLAAQRVPFNALEILWSPREWGHLVLIYLILTPPFFFAANCIGLTFQRYKTTIGRTYAADLSGAGIGALAVILLLFRVFPLTALALASGVAFAAASLAWLALAMRPRKPIIPLVAAIPALWLLVHWTGAELRPVEYKSLSQALKVAGAARIAERSSPLGLLSVVRSPEVPFRHAPGLSLNSEVPVPEQLAAFSDGDGISAINHWDGTKNSLGFLDYVPSALPYHLLPPKPKVLVLGAGGGSEVLQAIYHDAERISAVELNPQMIDLVSRDFAAFAGRVYDHPSVRVYAAEARSFTAASTERYDLIQIALLDAFNTSSAGSYALNESYLYTVEALKTYLAHLKADGFLAITRWVRLPPRDEVKLFATAVDALTGSGPSAPERRLIWIRGWQTSTLLIKNGEISGLEVADLRRFCDQRSFDLAYFPGIEAQHTNIHNRLKEDYLFEAATALLGPGRESFTRRYKFDVRPATDDRPYFFHFFKWTLLPEAFKLKGSGGLSLLDMGYPILLATLLQSALISALLILAPLGVLMPRDGGGIARALRYRVFGYFFAIGLAFMFTEIVYIQKFILYLGHPLYAVAVVLAGFLIFAGMGSRYAAGLAARQADAPIIRAVKAIVGVSAVYFLVLPPLFELSIALPAPAKVIVVLFLIAPLAFFMGMPFPLGLTRLASEAERLIPWAFGINGCASVVAAILATLLAIHVGQFWLMIAALALYGFAGVAGPHRLNRSPP</sequence>
<dbReference type="Gene3D" id="3.40.50.150">
    <property type="entry name" value="Vaccinia Virus protein VP39"/>
    <property type="match status" value="1"/>
</dbReference>
<dbReference type="RefSeq" id="WP_232020300.1">
    <property type="nucleotide sequence ID" value="NZ_AP017928.1"/>
</dbReference>
<dbReference type="Proteomes" id="UP000266313">
    <property type="component" value="Chromosome"/>
</dbReference>
<feature type="transmembrane region" description="Helical" evidence="1">
    <location>
        <begin position="604"/>
        <end position="626"/>
    </location>
</feature>
<feature type="transmembrane region" description="Helical" evidence="1">
    <location>
        <begin position="24"/>
        <end position="43"/>
    </location>
</feature>
<keyword evidence="1" id="KW-1133">Transmembrane helix</keyword>
<keyword evidence="1" id="KW-0812">Transmembrane</keyword>
<evidence type="ECO:0000313" key="2">
    <source>
        <dbReference type="EMBL" id="BBA34725.1"/>
    </source>
</evidence>
<feature type="transmembrane region" description="Helical" evidence="1">
    <location>
        <begin position="744"/>
        <end position="764"/>
    </location>
</feature>
<name>A0A250KSU1_9GAMM</name>
<feature type="transmembrane region" description="Helical" evidence="1">
    <location>
        <begin position="89"/>
        <end position="108"/>
    </location>
</feature>
<feature type="transmembrane region" description="Helical" evidence="1">
    <location>
        <begin position="161"/>
        <end position="179"/>
    </location>
</feature>
<organism evidence="2 3">
    <name type="scientific">Methylocaldum marinum</name>
    <dbReference type="NCBI Taxonomy" id="1432792"/>
    <lineage>
        <taxon>Bacteria</taxon>
        <taxon>Pseudomonadati</taxon>
        <taxon>Pseudomonadota</taxon>
        <taxon>Gammaproteobacteria</taxon>
        <taxon>Methylococcales</taxon>
        <taxon>Methylococcaceae</taxon>
        <taxon>Methylocaldum</taxon>
    </lineage>
</organism>
<keyword evidence="3" id="KW-1185">Reference proteome</keyword>
<gene>
    <name evidence="2" type="ORF">sS8_2780</name>
</gene>
<feature type="transmembrane region" description="Helical" evidence="1">
    <location>
        <begin position="710"/>
        <end position="732"/>
    </location>
</feature>
<feature type="transmembrane region" description="Helical" evidence="1">
    <location>
        <begin position="185"/>
        <end position="206"/>
    </location>
</feature>
<evidence type="ECO:0000256" key="1">
    <source>
        <dbReference type="SAM" id="Phobius"/>
    </source>
</evidence>
<dbReference type="AlphaFoldDB" id="A0A250KSU1"/>
<feature type="transmembrane region" description="Helical" evidence="1">
    <location>
        <begin position="647"/>
        <end position="666"/>
    </location>
</feature>
<feature type="transmembrane region" description="Helical" evidence="1">
    <location>
        <begin position="213"/>
        <end position="231"/>
    </location>
</feature>
<dbReference type="EMBL" id="AP017928">
    <property type="protein sequence ID" value="BBA34725.1"/>
    <property type="molecule type" value="Genomic_DNA"/>
</dbReference>
<accession>A0A250KSU1</accession>
<feature type="transmembrane region" description="Helical" evidence="1">
    <location>
        <begin position="128"/>
        <end position="149"/>
    </location>
</feature>
<dbReference type="SUPFAM" id="SSF53335">
    <property type="entry name" value="S-adenosyl-L-methionine-dependent methyltransferases"/>
    <property type="match status" value="1"/>
</dbReference>
<dbReference type="Pfam" id="PF01564">
    <property type="entry name" value="Spermine_synth"/>
    <property type="match status" value="1"/>
</dbReference>
<evidence type="ECO:0000313" key="3">
    <source>
        <dbReference type="Proteomes" id="UP000266313"/>
    </source>
</evidence>
<evidence type="ECO:0008006" key="4">
    <source>
        <dbReference type="Google" id="ProtNLM"/>
    </source>
</evidence>
<feature type="transmembrane region" description="Helical" evidence="1">
    <location>
        <begin position="678"/>
        <end position="698"/>
    </location>
</feature>
<dbReference type="InterPro" id="IPR029063">
    <property type="entry name" value="SAM-dependent_MTases_sf"/>
</dbReference>
<feature type="transmembrane region" description="Helical" evidence="1">
    <location>
        <begin position="55"/>
        <end position="77"/>
    </location>
</feature>
<feature type="transmembrane region" description="Helical" evidence="1">
    <location>
        <begin position="805"/>
        <end position="822"/>
    </location>
</feature>
<proteinExistence type="predicted"/>